<dbReference type="EMBL" id="CP019937">
    <property type="protein sequence ID" value="ARO14347.1"/>
    <property type="molecule type" value="Genomic_DNA"/>
</dbReference>
<dbReference type="SMART" id="SM00935">
    <property type="entry name" value="OmpH"/>
    <property type="match status" value="1"/>
</dbReference>
<feature type="chain" id="PRO_5012235899" description="Outer membrane chaperone Skp" evidence="4">
    <location>
        <begin position="25"/>
        <end position="191"/>
    </location>
</feature>
<dbReference type="PANTHER" id="PTHR35089:SF1">
    <property type="entry name" value="CHAPERONE PROTEIN SKP"/>
    <property type="match status" value="1"/>
</dbReference>
<name>A0A1W6NZ93_9RHOB</name>
<keyword evidence="3" id="KW-0175">Coiled coil</keyword>
<dbReference type="GO" id="GO:0005829">
    <property type="term" value="C:cytosol"/>
    <property type="evidence" value="ECO:0007669"/>
    <property type="project" value="TreeGrafter"/>
</dbReference>
<dbReference type="SUPFAM" id="SSF111384">
    <property type="entry name" value="OmpH-like"/>
    <property type="match status" value="1"/>
</dbReference>
<gene>
    <name evidence="5" type="ORF">BVG79_01001</name>
</gene>
<evidence type="ECO:0000256" key="2">
    <source>
        <dbReference type="ARBA" id="ARBA00022729"/>
    </source>
</evidence>
<evidence type="ECO:0000256" key="1">
    <source>
        <dbReference type="ARBA" id="ARBA00009091"/>
    </source>
</evidence>
<dbReference type="GO" id="GO:0051082">
    <property type="term" value="F:unfolded protein binding"/>
    <property type="evidence" value="ECO:0007669"/>
    <property type="project" value="InterPro"/>
</dbReference>
<comment type="similarity">
    <text evidence="1">Belongs to the Skp family.</text>
</comment>
<dbReference type="Pfam" id="PF03938">
    <property type="entry name" value="OmpH"/>
    <property type="match status" value="1"/>
</dbReference>
<dbReference type="GO" id="GO:0050821">
    <property type="term" value="P:protein stabilization"/>
    <property type="evidence" value="ECO:0007669"/>
    <property type="project" value="TreeGrafter"/>
</dbReference>
<feature type="coiled-coil region" evidence="3">
    <location>
        <begin position="58"/>
        <end position="92"/>
    </location>
</feature>
<keyword evidence="2 4" id="KW-0732">Signal</keyword>
<dbReference type="KEGG" id="kro:BVG79_01001"/>
<protein>
    <recommendedName>
        <fullName evidence="7">Outer membrane chaperone Skp</fullName>
    </recommendedName>
</protein>
<evidence type="ECO:0000313" key="5">
    <source>
        <dbReference type="EMBL" id="ARO14347.1"/>
    </source>
</evidence>
<dbReference type="InterPro" id="IPR024930">
    <property type="entry name" value="Skp_dom_sf"/>
</dbReference>
<evidence type="ECO:0000256" key="3">
    <source>
        <dbReference type="SAM" id="Coils"/>
    </source>
</evidence>
<feature type="signal peptide" evidence="4">
    <location>
        <begin position="1"/>
        <end position="24"/>
    </location>
</feature>
<evidence type="ECO:0008006" key="7">
    <source>
        <dbReference type="Google" id="ProtNLM"/>
    </source>
</evidence>
<dbReference type="PANTHER" id="PTHR35089">
    <property type="entry name" value="CHAPERONE PROTEIN SKP"/>
    <property type="match status" value="1"/>
</dbReference>
<evidence type="ECO:0000313" key="6">
    <source>
        <dbReference type="Proteomes" id="UP000242447"/>
    </source>
</evidence>
<dbReference type="InterPro" id="IPR005632">
    <property type="entry name" value="Chaperone_Skp"/>
</dbReference>
<evidence type="ECO:0000256" key="4">
    <source>
        <dbReference type="SAM" id="SignalP"/>
    </source>
</evidence>
<reference evidence="5 6" key="1">
    <citation type="submission" date="2017-02" db="EMBL/GenBank/DDBJ databases">
        <title>Ketogulonicigenium robustum SPU B003 Genome sequencing and assembly.</title>
        <authorList>
            <person name="Li Y."/>
            <person name="Liu L."/>
            <person name="Wang C."/>
            <person name="Zhang M."/>
            <person name="Zhang T."/>
            <person name="Zhang Y."/>
        </authorList>
    </citation>
    <scope>NUCLEOTIDE SEQUENCE [LARGE SCALE GENOMIC DNA]</scope>
    <source>
        <strain evidence="5 6">SPU_B003</strain>
    </source>
</reference>
<keyword evidence="6" id="KW-1185">Reference proteome</keyword>
<dbReference type="Gene3D" id="3.30.910.20">
    <property type="entry name" value="Skp domain"/>
    <property type="match status" value="1"/>
</dbReference>
<accession>A0A1W6NZ93</accession>
<proteinExistence type="inferred from homology"/>
<sequence length="191" mass="20656">MRARVWGIVLALLASMAATAPVLAQEAGDPAAPALRSPILTIDVERLYAESQFGRGVDEEYRRRSEALANENRQIEADLTAEEQSLTRARATMTPADFRAAADAFDQKVQSIRAAQDTKQQDLLEVLSSGRETFMSTITQDLADLMAEAGAAVILDRRSVFLSAGVIDITTEALTRIDETYANTQAASPAP</sequence>
<dbReference type="Proteomes" id="UP000242447">
    <property type="component" value="Chromosome"/>
</dbReference>
<dbReference type="AlphaFoldDB" id="A0A1W6NZ93"/>
<dbReference type="RefSeq" id="WP_085785915.1">
    <property type="nucleotide sequence ID" value="NZ_CP019937.1"/>
</dbReference>
<dbReference type="OrthoDB" id="7868372at2"/>
<organism evidence="5 6">
    <name type="scientific">Ketogulonicigenium robustum</name>
    <dbReference type="NCBI Taxonomy" id="92947"/>
    <lineage>
        <taxon>Bacteria</taxon>
        <taxon>Pseudomonadati</taxon>
        <taxon>Pseudomonadota</taxon>
        <taxon>Alphaproteobacteria</taxon>
        <taxon>Rhodobacterales</taxon>
        <taxon>Roseobacteraceae</taxon>
        <taxon>Ketogulonicigenium</taxon>
    </lineage>
</organism>
<dbReference type="STRING" id="92947.BVG79_01001"/>